<name>A0ABU4PLA3_9SPHN</name>
<reference evidence="4 5" key="1">
    <citation type="submission" date="2023-11" db="EMBL/GenBank/DDBJ databases">
        <title>MicrobeMod: A computational toolkit for identifying prokaryotic methylation and restriction-modification with nanopore sequencing.</title>
        <authorList>
            <person name="Crits-Christoph A."/>
            <person name="Kang S.C."/>
            <person name="Lee H."/>
            <person name="Ostrov N."/>
        </authorList>
    </citation>
    <scope>NUCLEOTIDE SEQUENCE [LARGE SCALE GENOMIC DNA]</scope>
    <source>
        <strain evidence="4 5">ATCC 14820</strain>
    </source>
</reference>
<accession>A0ABU4PLA3</accession>
<dbReference type="GO" id="GO:0032259">
    <property type="term" value="P:methylation"/>
    <property type="evidence" value="ECO:0007669"/>
    <property type="project" value="UniProtKB-KW"/>
</dbReference>
<proteinExistence type="predicted"/>
<dbReference type="Pfam" id="PF13649">
    <property type="entry name" value="Methyltransf_25"/>
    <property type="match status" value="1"/>
</dbReference>
<dbReference type="InterPro" id="IPR029063">
    <property type="entry name" value="SAM-dependent_MTases_sf"/>
</dbReference>
<evidence type="ECO:0000256" key="2">
    <source>
        <dbReference type="ARBA" id="ARBA00022679"/>
    </source>
</evidence>
<dbReference type="EMBL" id="JAWXXV010000001">
    <property type="protein sequence ID" value="MDX5984973.1"/>
    <property type="molecule type" value="Genomic_DNA"/>
</dbReference>
<keyword evidence="1 4" id="KW-0489">Methyltransferase</keyword>
<keyword evidence="2 4" id="KW-0808">Transferase</keyword>
<protein>
    <submittedName>
        <fullName evidence="4">Class I SAM-dependent methyltransferase</fullName>
        <ecNumber evidence="4">2.1.-.-</ecNumber>
    </submittedName>
</protein>
<dbReference type="Proteomes" id="UP001279660">
    <property type="component" value="Unassembled WGS sequence"/>
</dbReference>
<evidence type="ECO:0000259" key="3">
    <source>
        <dbReference type="Pfam" id="PF13649"/>
    </source>
</evidence>
<evidence type="ECO:0000313" key="5">
    <source>
        <dbReference type="Proteomes" id="UP001279660"/>
    </source>
</evidence>
<sequence>MIEPLPRGGRILDLGCGAGEPIGRFLIARGHAVVGVDHAQSMINLAQTRFPRERWVKADMRTVTLDGQFDGVIAWNSLTWFTHADQALMARRAADWLKRGGRLLFNAPPDRDPTRDDYRSGTPYRADLEAANYSAAIQAGGMVEMAYVAEDASCGGAGVWLARKP</sequence>
<dbReference type="PANTHER" id="PTHR43861:SF1">
    <property type="entry name" value="TRANS-ACONITATE 2-METHYLTRANSFERASE"/>
    <property type="match status" value="1"/>
</dbReference>
<dbReference type="SUPFAM" id="SSF53335">
    <property type="entry name" value="S-adenosyl-L-methionine-dependent methyltransferases"/>
    <property type="match status" value="1"/>
</dbReference>
<evidence type="ECO:0000256" key="1">
    <source>
        <dbReference type="ARBA" id="ARBA00022603"/>
    </source>
</evidence>
<dbReference type="Gene3D" id="3.40.50.150">
    <property type="entry name" value="Vaccinia Virus protein VP39"/>
    <property type="match status" value="1"/>
</dbReference>
<comment type="caution">
    <text evidence="4">The sequence shown here is derived from an EMBL/GenBank/DDBJ whole genome shotgun (WGS) entry which is preliminary data.</text>
</comment>
<dbReference type="InterPro" id="IPR041698">
    <property type="entry name" value="Methyltransf_25"/>
</dbReference>
<keyword evidence="5" id="KW-1185">Reference proteome</keyword>
<feature type="domain" description="Methyltransferase" evidence="3">
    <location>
        <begin position="11"/>
        <end position="101"/>
    </location>
</feature>
<dbReference type="RefSeq" id="WP_010402639.1">
    <property type="nucleotide sequence ID" value="NZ_JAWXXV010000001.1"/>
</dbReference>
<dbReference type="GO" id="GO:0008168">
    <property type="term" value="F:methyltransferase activity"/>
    <property type="evidence" value="ECO:0007669"/>
    <property type="project" value="UniProtKB-KW"/>
</dbReference>
<organism evidence="4 5">
    <name type="scientific">Sphingomonas echinoides</name>
    <dbReference type="NCBI Taxonomy" id="59803"/>
    <lineage>
        <taxon>Bacteria</taxon>
        <taxon>Pseudomonadati</taxon>
        <taxon>Pseudomonadota</taxon>
        <taxon>Alphaproteobacteria</taxon>
        <taxon>Sphingomonadales</taxon>
        <taxon>Sphingomonadaceae</taxon>
        <taxon>Sphingomonas</taxon>
    </lineage>
</organism>
<dbReference type="EC" id="2.1.-.-" evidence="4"/>
<evidence type="ECO:0000313" key="4">
    <source>
        <dbReference type="EMBL" id="MDX5984973.1"/>
    </source>
</evidence>
<gene>
    <name evidence="4" type="ORF">SIL82_11930</name>
</gene>
<dbReference type="PANTHER" id="PTHR43861">
    <property type="entry name" value="TRANS-ACONITATE 2-METHYLTRANSFERASE-RELATED"/>
    <property type="match status" value="1"/>
</dbReference>
<dbReference type="CDD" id="cd02440">
    <property type="entry name" value="AdoMet_MTases"/>
    <property type="match status" value="1"/>
</dbReference>